<evidence type="ECO:0000313" key="2">
    <source>
        <dbReference type="Proteomes" id="UP000003781"/>
    </source>
</evidence>
<protein>
    <submittedName>
        <fullName evidence="1">Uncharacterized protein</fullName>
    </submittedName>
</protein>
<dbReference type="EMBL" id="AAXW01000055">
    <property type="protein sequence ID" value="EAZ89082.1"/>
    <property type="molecule type" value="Genomic_DNA"/>
</dbReference>
<evidence type="ECO:0000313" key="1">
    <source>
        <dbReference type="EMBL" id="EAZ89082.1"/>
    </source>
</evidence>
<dbReference type="AlphaFoldDB" id="A3IWS7"/>
<comment type="caution">
    <text evidence="1">The sequence shown here is derived from an EMBL/GenBank/DDBJ whole genome shotgun (WGS) entry which is preliminary data.</text>
</comment>
<dbReference type="Proteomes" id="UP000003781">
    <property type="component" value="Unassembled WGS sequence"/>
</dbReference>
<proteinExistence type="predicted"/>
<dbReference type="RefSeq" id="WP_008277834.1">
    <property type="nucleotide sequence ID" value="NZ_AAXW01000055.1"/>
</dbReference>
<name>A3IWS7_9CHRO</name>
<reference evidence="1 2" key="1">
    <citation type="submission" date="2007-03" db="EMBL/GenBank/DDBJ databases">
        <authorList>
            <person name="Stal L."/>
            <person name="Ferriera S."/>
            <person name="Johnson J."/>
            <person name="Kravitz S."/>
            <person name="Beeson K."/>
            <person name="Sutton G."/>
            <person name="Rogers Y.-H."/>
            <person name="Friedman R."/>
            <person name="Frazier M."/>
            <person name="Venter J.C."/>
        </authorList>
    </citation>
    <scope>NUCLEOTIDE SEQUENCE [LARGE SCALE GENOMIC DNA]</scope>
    <source>
        <strain evidence="1 2">CCY0110</strain>
    </source>
</reference>
<keyword evidence="2" id="KW-1185">Reference proteome</keyword>
<gene>
    <name evidence="1" type="ORF">CY0110_08726</name>
</gene>
<organism evidence="1 2">
    <name type="scientific">Crocosphaera chwakensis CCY0110</name>
    <dbReference type="NCBI Taxonomy" id="391612"/>
    <lineage>
        <taxon>Bacteria</taxon>
        <taxon>Bacillati</taxon>
        <taxon>Cyanobacteriota</taxon>
        <taxon>Cyanophyceae</taxon>
        <taxon>Oscillatoriophycideae</taxon>
        <taxon>Chroococcales</taxon>
        <taxon>Aphanothecaceae</taxon>
        <taxon>Crocosphaera</taxon>
        <taxon>Crocosphaera chwakensis</taxon>
    </lineage>
</organism>
<accession>A3IWS7</accession>
<sequence length="185" mass="20456">MARKRFSDLERVYDALKLAKVDIGNLPANLDITKYAKWKEGETVREIAAREASGGEKSVGLIAFGLPSTDAGSQILVTTTNRAFDKFKTNADFSKLGITDVTTGYNTNGSFVPAKLTLTVRGTKVSATSDITGRKYKKNQGQTYTLPIGQTETVKYFQEKVAQLVSSQLNVDYFLSAQPEQWRRD</sequence>
<dbReference type="OrthoDB" id="495855at2"/>